<accession>A0A8T0FQD3</accession>
<protein>
    <submittedName>
        <fullName evidence="2">Uncharacterized protein</fullName>
    </submittedName>
</protein>
<feature type="chain" id="PRO_5035935494" evidence="1">
    <location>
        <begin position="18"/>
        <end position="114"/>
    </location>
</feature>
<evidence type="ECO:0000256" key="1">
    <source>
        <dbReference type="SAM" id="SignalP"/>
    </source>
</evidence>
<reference evidence="2" key="1">
    <citation type="journal article" date="2020" name="bioRxiv">
        <title>Chromosome-level reference genome of the European wasp spider Argiope bruennichi: a resource for studies on range expansion and evolutionary adaptation.</title>
        <authorList>
            <person name="Sheffer M.M."/>
            <person name="Hoppe A."/>
            <person name="Krehenwinkel H."/>
            <person name="Uhl G."/>
            <person name="Kuss A.W."/>
            <person name="Jensen L."/>
            <person name="Jensen C."/>
            <person name="Gillespie R.G."/>
            <person name="Hoff K.J."/>
            <person name="Prost S."/>
        </authorList>
    </citation>
    <scope>NUCLEOTIDE SEQUENCE</scope>
</reference>
<dbReference type="EMBL" id="JABXBU010000003">
    <property type="protein sequence ID" value="KAF8793397.1"/>
    <property type="molecule type" value="Genomic_DNA"/>
</dbReference>
<proteinExistence type="predicted"/>
<gene>
    <name evidence="2" type="ORF">HNY73_004880</name>
</gene>
<dbReference type="Proteomes" id="UP000807504">
    <property type="component" value="Unassembled WGS sequence"/>
</dbReference>
<evidence type="ECO:0000313" key="3">
    <source>
        <dbReference type="Proteomes" id="UP000807504"/>
    </source>
</evidence>
<comment type="caution">
    <text evidence="2">The sequence shown here is derived from an EMBL/GenBank/DDBJ whole genome shotgun (WGS) entry which is preliminary data.</text>
</comment>
<sequence>MNFVFLFAFGLFAVAQSQQTPSASELKTLYPCWKYGICEDDTARKELNDCIHILKPKELTAYSDYTAKNFYKFNNSQFSNIEKEYCSYDDNKKQYVFDKLMDADKGFEKVSNAL</sequence>
<reference evidence="2" key="2">
    <citation type="submission" date="2020-06" db="EMBL/GenBank/DDBJ databases">
        <authorList>
            <person name="Sheffer M."/>
        </authorList>
    </citation>
    <scope>NUCLEOTIDE SEQUENCE</scope>
</reference>
<dbReference type="AlphaFoldDB" id="A0A8T0FQD3"/>
<keyword evidence="3" id="KW-1185">Reference proteome</keyword>
<evidence type="ECO:0000313" key="2">
    <source>
        <dbReference type="EMBL" id="KAF8793397.1"/>
    </source>
</evidence>
<feature type="signal peptide" evidence="1">
    <location>
        <begin position="1"/>
        <end position="17"/>
    </location>
</feature>
<name>A0A8T0FQD3_ARGBR</name>
<organism evidence="2 3">
    <name type="scientific">Argiope bruennichi</name>
    <name type="common">Wasp spider</name>
    <name type="synonym">Aranea bruennichi</name>
    <dbReference type="NCBI Taxonomy" id="94029"/>
    <lineage>
        <taxon>Eukaryota</taxon>
        <taxon>Metazoa</taxon>
        <taxon>Ecdysozoa</taxon>
        <taxon>Arthropoda</taxon>
        <taxon>Chelicerata</taxon>
        <taxon>Arachnida</taxon>
        <taxon>Araneae</taxon>
        <taxon>Araneomorphae</taxon>
        <taxon>Entelegynae</taxon>
        <taxon>Araneoidea</taxon>
        <taxon>Araneidae</taxon>
        <taxon>Argiope</taxon>
    </lineage>
</organism>
<keyword evidence="1" id="KW-0732">Signal</keyword>